<name>A0A426YA88_ENSVE</name>
<dbReference type="EMBL" id="AMZH03013851">
    <property type="protein sequence ID" value="RRT48600.1"/>
    <property type="molecule type" value="Genomic_DNA"/>
</dbReference>
<proteinExistence type="predicted"/>
<organism evidence="2 3">
    <name type="scientific">Ensete ventricosum</name>
    <name type="common">Abyssinian banana</name>
    <name type="synonym">Musa ensete</name>
    <dbReference type="NCBI Taxonomy" id="4639"/>
    <lineage>
        <taxon>Eukaryota</taxon>
        <taxon>Viridiplantae</taxon>
        <taxon>Streptophyta</taxon>
        <taxon>Embryophyta</taxon>
        <taxon>Tracheophyta</taxon>
        <taxon>Spermatophyta</taxon>
        <taxon>Magnoliopsida</taxon>
        <taxon>Liliopsida</taxon>
        <taxon>Zingiberales</taxon>
        <taxon>Musaceae</taxon>
        <taxon>Ensete</taxon>
    </lineage>
</organism>
<evidence type="ECO:0000313" key="2">
    <source>
        <dbReference type="EMBL" id="RRT48600.1"/>
    </source>
</evidence>
<feature type="region of interest" description="Disordered" evidence="1">
    <location>
        <begin position="1"/>
        <end position="46"/>
    </location>
</feature>
<accession>A0A426YA88</accession>
<protein>
    <submittedName>
        <fullName evidence="2">Uncharacterized protein</fullName>
    </submittedName>
</protein>
<dbReference type="AlphaFoldDB" id="A0A426YA88"/>
<reference evidence="2 3" key="1">
    <citation type="journal article" date="2014" name="Agronomy (Basel)">
        <title>A Draft Genome Sequence for Ensete ventricosum, the Drought-Tolerant Tree Against Hunger.</title>
        <authorList>
            <person name="Harrison J."/>
            <person name="Moore K.A."/>
            <person name="Paszkiewicz K."/>
            <person name="Jones T."/>
            <person name="Grant M."/>
            <person name="Ambacheew D."/>
            <person name="Muzemil S."/>
            <person name="Studholme D.J."/>
        </authorList>
    </citation>
    <scope>NUCLEOTIDE SEQUENCE [LARGE SCALE GENOMIC DNA]</scope>
</reference>
<evidence type="ECO:0000256" key="1">
    <source>
        <dbReference type="SAM" id="MobiDB-lite"/>
    </source>
</evidence>
<comment type="caution">
    <text evidence="2">The sequence shown here is derived from an EMBL/GenBank/DDBJ whole genome shotgun (WGS) entry which is preliminary data.</text>
</comment>
<evidence type="ECO:0000313" key="3">
    <source>
        <dbReference type="Proteomes" id="UP000287651"/>
    </source>
</evidence>
<dbReference type="Proteomes" id="UP000287651">
    <property type="component" value="Unassembled WGS sequence"/>
</dbReference>
<gene>
    <name evidence="2" type="ORF">B296_00040261</name>
</gene>
<sequence length="139" mass="15545">MARTRHPARSRALNQKGAERTREAPLQDGVGALGSTAGPSRSVARSLDSDVILPPWRTQTPLSLGSDAPVQEKLKHWFAEVLNDLYPLLESKSISWFAFQILCKNVCFPEYIPDGSQRELSSLLELLRVCLNSFLHSRE</sequence>